<dbReference type="AlphaFoldDB" id="A0A1Q8CWK9"/>
<feature type="signal peptide" evidence="2">
    <location>
        <begin position="1"/>
        <end position="25"/>
    </location>
</feature>
<dbReference type="PROSITE" id="PS51257">
    <property type="entry name" value="PROKAR_LIPOPROTEIN"/>
    <property type="match status" value="1"/>
</dbReference>
<evidence type="ECO:0000256" key="1">
    <source>
        <dbReference type="SAM" id="MobiDB-lite"/>
    </source>
</evidence>
<dbReference type="Proteomes" id="UP000185596">
    <property type="component" value="Unassembled WGS sequence"/>
</dbReference>
<evidence type="ECO:0000313" key="3">
    <source>
        <dbReference type="EMBL" id="OLF18764.1"/>
    </source>
</evidence>
<feature type="region of interest" description="Disordered" evidence="1">
    <location>
        <begin position="134"/>
        <end position="164"/>
    </location>
</feature>
<comment type="caution">
    <text evidence="3">The sequence shown here is derived from an EMBL/GenBank/DDBJ whole genome shotgun (WGS) entry which is preliminary data.</text>
</comment>
<proteinExistence type="predicted"/>
<evidence type="ECO:0000256" key="2">
    <source>
        <dbReference type="SAM" id="SignalP"/>
    </source>
</evidence>
<feature type="chain" id="PRO_5038682833" description="DUF3558 domain-containing protein" evidence="2">
    <location>
        <begin position="26"/>
        <end position="218"/>
    </location>
</feature>
<evidence type="ECO:0000313" key="4">
    <source>
        <dbReference type="Proteomes" id="UP000185596"/>
    </source>
</evidence>
<gene>
    <name evidence="3" type="ORF">BU204_04490</name>
</gene>
<protein>
    <recommendedName>
        <fullName evidence="5">DUF3558 domain-containing protein</fullName>
    </recommendedName>
</protein>
<keyword evidence="4" id="KW-1185">Reference proteome</keyword>
<accession>A0A1Q8CWK9</accession>
<sequence length="218" mass="22658">MTSWIPRLPLPVPLLTAAVVAGLLAGCDSDDASEPTQVPSSSGRPLVDAKCVHVEHAGRELGVTVPAGFTVATPPASSAEIRETYRVNLLSLAERPEDGRTLPTAMLAVYGYGPGEREGQNALELSVLNFKQATGGSSRGEPISATPTTVAGLPGSAGTDTDPMALDYNSTDAADSRLRWWTLSPDDGLFIVTLATTTPDLDEQYAAEIPAGLRPGGC</sequence>
<name>A0A1Q8CWK9_9PSEU</name>
<dbReference type="RefSeq" id="WP_075124249.1">
    <property type="nucleotide sequence ID" value="NZ_MSIE01000005.1"/>
</dbReference>
<reference evidence="3 4" key="1">
    <citation type="submission" date="2016-12" db="EMBL/GenBank/DDBJ databases">
        <title>The draft genome sequence of Actinophytocola sp. 11-183.</title>
        <authorList>
            <person name="Wang W."/>
            <person name="Yuan L."/>
        </authorList>
    </citation>
    <scope>NUCLEOTIDE SEQUENCE [LARGE SCALE GENOMIC DNA]</scope>
    <source>
        <strain evidence="3 4">11-183</strain>
    </source>
</reference>
<keyword evidence="2" id="KW-0732">Signal</keyword>
<evidence type="ECO:0008006" key="5">
    <source>
        <dbReference type="Google" id="ProtNLM"/>
    </source>
</evidence>
<dbReference type="EMBL" id="MSIE01000005">
    <property type="protein sequence ID" value="OLF18764.1"/>
    <property type="molecule type" value="Genomic_DNA"/>
</dbReference>
<organism evidence="3 4">
    <name type="scientific">Actinophytocola xanthii</name>
    <dbReference type="NCBI Taxonomy" id="1912961"/>
    <lineage>
        <taxon>Bacteria</taxon>
        <taxon>Bacillati</taxon>
        <taxon>Actinomycetota</taxon>
        <taxon>Actinomycetes</taxon>
        <taxon>Pseudonocardiales</taxon>
        <taxon>Pseudonocardiaceae</taxon>
    </lineage>
</organism>